<proteinExistence type="predicted"/>
<dbReference type="SUPFAM" id="SSF55464">
    <property type="entry name" value="Origin of replication-binding domain, RBD-like"/>
    <property type="match status" value="1"/>
</dbReference>
<dbReference type="InterPro" id="IPR027417">
    <property type="entry name" value="P-loop_NTPase"/>
</dbReference>
<dbReference type="NCBIfam" id="TIGR02686">
    <property type="entry name" value="relax_trwC"/>
    <property type="match status" value="1"/>
</dbReference>
<evidence type="ECO:0000259" key="1">
    <source>
        <dbReference type="Pfam" id="PF08751"/>
    </source>
</evidence>
<keyword evidence="3" id="KW-1185">Reference proteome</keyword>
<feature type="domain" description="TrwC relaxase" evidence="1">
    <location>
        <begin position="14"/>
        <end position="278"/>
    </location>
</feature>
<name>A0ABR8IJZ9_9NOSO</name>
<dbReference type="EMBL" id="JACJTD010000168">
    <property type="protein sequence ID" value="MBD2651877.1"/>
    <property type="molecule type" value="Genomic_DNA"/>
</dbReference>
<dbReference type="Pfam" id="PF08751">
    <property type="entry name" value="TrwC"/>
    <property type="match status" value="1"/>
</dbReference>
<accession>A0ABR8IJZ9</accession>
<sequence>MLTAANVSSEMAVNYFIKNYYHQGKSLWNGQGAKKLGLSGAVDDEEAFKNIIEGLTPDGREVLNARVVKEKGKGERRAALDCTFSAPKSVSLMALVGGDTRLIDAHHQALKEVLQLIEQRYAYTRVTDDNKRHRVKTGNLVVAQFDHIESRDLDPHLHTHCLLMNMTQTPDGSWLSLGNNEIFANKKFLGMAYQSSLAREVQKLGYEIEPRKHGQFDIKGFKFEDLEAFSKRRQQIIASSGAFSTWAEREKIWDDTRQRKQKLPESELVALWKSEAAALGIRFVKPGEPRKEQAPLVVEQKSLIDALDDAIAHCSERNVAFRQEDLEKFILEERLATDVTAIAPLIREHQELIGLPGLTHQFTTMTAARRELATIDLMQQGQCKFCSISHSEVVENHLENTLLNSGQRQAVELAATTSDQFIAWQGVAGAGKTFALKELKAIATDAGYIIKGFAPSSTAAKVLSEELEIQSLTVARLLVSEPPSEIEPHQIWIVDEAGLLSAKDAQALLQRATLLQARVILVGDTRQLSAVEAGNPFKSLQQAGIKTAHLNESLRQKNPQLKLAVDLIADGRIEAGFERLEANGSILQVDSESKIEQIANDYIVGTPEQRLKTLVLAGTNTERLALTQAIRSKLKGEGTLGETATITQLQT</sequence>
<dbReference type="RefSeq" id="WP_190902108.1">
    <property type="nucleotide sequence ID" value="NZ_JACJTD010000168.1"/>
</dbReference>
<dbReference type="Gene3D" id="3.40.50.300">
    <property type="entry name" value="P-loop containing nucleotide triphosphate hydrolases"/>
    <property type="match status" value="1"/>
</dbReference>
<dbReference type="CDD" id="cd17933">
    <property type="entry name" value="DEXSc_RecD-like"/>
    <property type="match status" value="1"/>
</dbReference>
<dbReference type="InterPro" id="IPR014862">
    <property type="entry name" value="TrwC"/>
</dbReference>
<organism evidence="2 3">
    <name type="scientific">Nostoc foliaceum FACHB-393</name>
    <dbReference type="NCBI Taxonomy" id="2692915"/>
    <lineage>
        <taxon>Bacteria</taxon>
        <taxon>Bacillati</taxon>
        <taxon>Cyanobacteriota</taxon>
        <taxon>Cyanophyceae</taxon>
        <taxon>Nostocales</taxon>
        <taxon>Nostocaceae</taxon>
        <taxon>Nostoc</taxon>
        <taxon>Nostoc foliaceum</taxon>
    </lineage>
</organism>
<comment type="caution">
    <text evidence="2">The sequence shown here is derived from an EMBL/GenBank/DDBJ whole genome shotgun (WGS) entry which is preliminary data.</text>
</comment>
<reference evidence="2 3" key="1">
    <citation type="journal article" date="2020" name="ISME J.">
        <title>Comparative genomics reveals insights into cyanobacterial evolution and habitat adaptation.</title>
        <authorList>
            <person name="Chen M.Y."/>
            <person name="Teng W.K."/>
            <person name="Zhao L."/>
            <person name="Hu C.X."/>
            <person name="Zhou Y.K."/>
            <person name="Han B.P."/>
            <person name="Song L.R."/>
            <person name="Shu W.S."/>
        </authorList>
    </citation>
    <scope>NUCLEOTIDE SEQUENCE [LARGE SCALE GENOMIC DNA]</scope>
    <source>
        <strain evidence="2 3">FACHB-393</strain>
    </source>
</reference>
<dbReference type="NCBIfam" id="NF041492">
    <property type="entry name" value="MobF"/>
    <property type="match status" value="1"/>
</dbReference>
<dbReference type="Proteomes" id="UP000643580">
    <property type="component" value="Unassembled WGS sequence"/>
</dbReference>
<dbReference type="InterPro" id="IPR014059">
    <property type="entry name" value="TraI/TrwC_relax"/>
</dbReference>
<gene>
    <name evidence="2" type="ORF">H6G92_38235</name>
</gene>
<dbReference type="Pfam" id="PF13604">
    <property type="entry name" value="AAA_30"/>
    <property type="match status" value="1"/>
</dbReference>
<dbReference type="PANTHER" id="PTHR43788">
    <property type="entry name" value="DNA2/NAM7 HELICASE FAMILY MEMBER"/>
    <property type="match status" value="1"/>
</dbReference>
<dbReference type="SUPFAM" id="SSF52540">
    <property type="entry name" value="P-loop containing nucleoside triphosphate hydrolases"/>
    <property type="match status" value="1"/>
</dbReference>
<dbReference type="InterPro" id="IPR050534">
    <property type="entry name" value="Coronavir_polyprotein_1ab"/>
</dbReference>
<evidence type="ECO:0000313" key="2">
    <source>
        <dbReference type="EMBL" id="MBD2651877.1"/>
    </source>
</evidence>
<feature type="non-terminal residue" evidence="2">
    <location>
        <position position="651"/>
    </location>
</feature>
<protein>
    <submittedName>
        <fullName evidence="2">Relaxase domain-containing protein</fullName>
    </submittedName>
</protein>
<evidence type="ECO:0000313" key="3">
    <source>
        <dbReference type="Proteomes" id="UP000643580"/>
    </source>
</evidence>